<accession>A0ABD0LV28</accession>
<comment type="caution">
    <text evidence="1">The sequence shown here is derived from an EMBL/GenBank/DDBJ whole genome shotgun (WGS) entry which is preliminary data.</text>
</comment>
<protein>
    <submittedName>
        <fullName evidence="1">Uncharacterized protein</fullName>
    </submittedName>
</protein>
<organism evidence="1 2">
    <name type="scientific">Batillaria attramentaria</name>
    <dbReference type="NCBI Taxonomy" id="370345"/>
    <lineage>
        <taxon>Eukaryota</taxon>
        <taxon>Metazoa</taxon>
        <taxon>Spiralia</taxon>
        <taxon>Lophotrochozoa</taxon>
        <taxon>Mollusca</taxon>
        <taxon>Gastropoda</taxon>
        <taxon>Caenogastropoda</taxon>
        <taxon>Sorbeoconcha</taxon>
        <taxon>Cerithioidea</taxon>
        <taxon>Batillariidae</taxon>
        <taxon>Batillaria</taxon>
    </lineage>
</organism>
<sequence>MASRRNATRGREVVSESGTSRLQLQSVMVDALKNVRNEPIRNPRTVCLDKCCIHAKPLLSILDTCLQVTKRILREISIFIVLIVSVTKDALSRLQTTLNTCSTQDKRLSEYQKGGKVFIL</sequence>
<keyword evidence="2" id="KW-1185">Reference proteome</keyword>
<reference evidence="1 2" key="1">
    <citation type="journal article" date="2023" name="Sci. Data">
        <title>Genome assembly of the Korean intertidal mud-creeper Batillaria attramentaria.</title>
        <authorList>
            <person name="Patra A.K."/>
            <person name="Ho P.T."/>
            <person name="Jun S."/>
            <person name="Lee S.J."/>
            <person name="Kim Y."/>
            <person name="Won Y.J."/>
        </authorList>
    </citation>
    <scope>NUCLEOTIDE SEQUENCE [LARGE SCALE GENOMIC DNA]</scope>
    <source>
        <strain evidence="1">Wonlab-2016</strain>
    </source>
</reference>
<evidence type="ECO:0000313" key="2">
    <source>
        <dbReference type="Proteomes" id="UP001519460"/>
    </source>
</evidence>
<evidence type="ECO:0000313" key="1">
    <source>
        <dbReference type="EMBL" id="KAK7502869.1"/>
    </source>
</evidence>
<dbReference type="AlphaFoldDB" id="A0ABD0LV28"/>
<dbReference type="Proteomes" id="UP001519460">
    <property type="component" value="Unassembled WGS sequence"/>
</dbReference>
<dbReference type="EMBL" id="JACVVK020000023">
    <property type="protein sequence ID" value="KAK7502869.1"/>
    <property type="molecule type" value="Genomic_DNA"/>
</dbReference>
<gene>
    <name evidence="1" type="ORF">BaRGS_00005818</name>
</gene>
<name>A0ABD0LV28_9CAEN</name>
<proteinExistence type="predicted"/>